<keyword evidence="5" id="KW-0479">Metal-binding</keyword>
<comment type="subcellular location">
    <subcellularLocation>
        <location evidence="2">Endosome membrane</location>
        <topology evidence="2">Peripheral membrane protein</topology>
    </subcellularLocation>
    <subcellularLocation>
        <location evidence="1">Late endosome membrane</location>
    </subcellularLocation>
    <subcellularLocation>
        <location evidence="3">Lysosome membrane</location>
        <topology evidence="3">Peripheral membrane protein</topology>
        <orientation evidence="3">Cytoplasmic side</orientation>
    </subcellularLocation>
</comment>
<dbReference type="GO" id="GO:0031902">
    <property type="term" value="C:late endosome membrane"/>
    <property type="evidence" value="ECO:0007669"/>
    <property type="project" value="UniProtKB-SubCell"/>
</dbReference>
<keyword evidence="11" id="KW-1185">Reference proteome</keyword>
<dbReference type="Pfam" id="PF10601">
    <property type="entry name" value="zf-LITAF-like"/>
    <property type="match status" value="1"/>
</dbReference>
<organism evidence="11 12">
    <name type="scientific">Steinernema glaseri</name>
    <dbReference type="NCBI Taxonomy" id="37863"/>
    <lineage>
        <taxon>Eukaryota</taxon>
        <taxon>Metazoa</taxon>
        <taxon>Ecdysozoa</taxon>
        <taxon>Nematoda</taxon>
        <taxon>Chromadorea</taxon>
        <taxon>Rhabditida</taxon>
        <taxon>Tylenchina</taxon>
        <taxon>Panagrolaimomorpha</taxon>
        <taxon>Strongyloidoidea</taxon>
        <taxon>Steinernematidae</taxon>
        <taxon>Steinernema</taxon>
    </lineage>
</organism>
<dbReference type="PROSITE" id="PS51837">
    <property type="entry name" value="LITAF"/>
    <property type="match status" value="1"/>
</dbReference>
<dbReference type="GO" id="GO:0005765">
    <property type="term" value="C:lysosomal membrane"/>
    <property type="evidence" value="ECO:0007669"/>
    <property type="project" value="UniProtKB-SubCell"/>
</dbReference>
<feature type="region of interest" description="Disordered" evidence="8">
    <location>
        <begin position="1"/>
        <end position="67"/>
    </location>
</feature>
<evidence type="ECO:0000256" key="6">
    <source>
        <dbReference type="ARBA" id="ARBA00022833"/>
    </source>
</evidence>
<evidence type="ECO:0000256" key="1">
    <source>
        <dbReference type="ARBA" id="ARBA00004414"/>
    </source>
</evidence>
<sequence>MSAPPDNTSPPPYELASDPTKYSAVPPPQPYAPYQPQQSNFPPPPIHQQPMPNNYASPSPVPNMPPHPMPATINVLRLGPRPMSMACPNCNQPVVTRTTPNAGLLTFLLSLGLVLIGCFMGCCLIPFCIEDCQDIHHFCPNCNAFIGVYKRM</sequence>
<evidence type="ECO:0000256" key="5">
    <source>
        <dbReference type="ARBA" id="ARBA00022723"/>
    </source>
</evidence>
<keyword evidence="6" id="KW-0862">Zinc</keyword>
<evidence type="ECO:0000259" key="10">
    <source>
        <dbReference type="PROSITE" id="PS51837"/>
    </source>
</evidence>
<protein>
    <submittedName>
        <fullName evidence="12">LITAF domain-containing protein</fullName>
    </submittedName>
</protein>
<accession>A0A1I7Y716</accession>
<feature type="transmembrane region" description="Helical" evidence="9">
    <location>
        <begin position="104"/>
        <end position="127"/>
    </location>
</feature>
<comment type="similarity">
    <text evidence="4">Belongs to the CDIP1/LITAF family.</text>
</comment>
<dbReference type="InterPro" id="IPR037519">
    <property type="entry name" value="LITAF_fam"/>
</dbReference>
<evidence type="ECO:0000256" key="2">
    <source>
        <dbReference type="ARBA" id="ARBA00004481"/>
    </source>
</evidence>
<dbReference type="Proteomes" id="UP000095287">
    <property type="component" value="Unplaced"/>
</dbReference>
<dbReference type="SMART" id="SM00714">
    <property type="entry name" value="LITAF"/>
    <property type="match status" value="1"/>
</dbReference>
<dbReference type="InterPro" id="IPR006629">
    <property type="entry name" value="LITAF"/>
</dbReference>
<evidence type="ECO:0000256" key="3">
    <source>
        <dbReference type="ARBA" id="ARBA00004630"/>
    </source>
</evidence>
<proteinExistence type="inferred from homology"/>
<evidence type="ECO:0000256" key="8">
    <source>
        <dbReference type="SAM" id="MobiDB-lite"/>
    </source>
</evidence>
<name>A0A1I7Y716_9BILA</name>
<keyword evidence="7 9" id="KW-0472">Membrane</keyword>
<keyword evidence="9" id="KW-0812">Transmembrane</keyword>
<dbReference type="WBParaSite" id="L893_g13389.t1">
    <property type="protein sequence ID" value="L893_g13389.t1"/>
    <property type="gene ID" value="L893_g13389"/>
</dbReference>
<evidence type="ECO:0000256" key="4">
    <source>
        <dbReference type="ARBA" id="ARBA00005975"/>
    </source>
</evidence>
<keyword evidence="9" id="KW-1133">Transmembrane helix</keyword>
<dbReference type="AlphaFoldDB" id="A0A1I7Y716"/>
<dbReference type="GO" id="GO:0008270">
    <property type="term" value="F:zinc ion binding"/>
    <property type="evidence" value="ECO:0007669"/>
    <property type="project" value="TreeGrafter"/>
</dbReference>
<evidence type="ECO:0000313" key="12">
    <source>
        <dbReference type="WBParaSite" id="L893_g13389.t1"/>
    </source>
</evidence>
<reference evidence="12" key="1">
    <citation type="submission" date="2016-11" db="UniProtKB">
        <authorList>
            <consortium name="WormBaseParasite"/>
        </authorList>
    </citation>
    <scope>IDENTIFICATION</scope>
</reference>
<dbReference type="PANTHER" id="PTHR23292">
    <property type="entry name" value="LIPOPOLYSACCHARIDE-INDUCED TUMOR NECROSIS FACTOR-ALPHA FACTOR"/>
    <property type="match status" value="1"/>
</dbReference>
<dbReference type="PANTHER" id="PTHR23292:SF6">
    <property type="entry name" value="FI16602P1-RELATED"/>
    <property type="match status" value="1"/>
</dbReference>
<evidence type="ECO:0000313" key="11">
    <source>
        <dbReference type="Proteomes" id="UP000095287"/>
    </source>
</evidence>
<evidence type="ECO:0000256" key="7">
    <source>
        <dbReference type="ARBA" id="ARBA00023136"/>
    </source>
</evidence>
<evidence type="ECO:0000256" key="9">
    <source>
        <dbReference type="SAM" id="Phobius"/>
    </source>
</evidence>
<feature type="domain" description="LITAF" evidence="10">
    <location>
        <begin position="67"/>
        <end position="151"/>
    </location>
</feature>